<gene>
    <name evidence="2" type="ORF">LCGC14_0686060</name>
</gene>
<organism evidence="2">
    <name type="scientific">marine sediment metagenome</name>
    <dbReference type="NCBI Taxonomy" id="412755"/>
    <lineage>
        <taxon>unclassified sequences</taxon>
        <taxon>metagenomes</taxon>
        <taxon>ecological metagenomes</taxon>
    </lineage>
</organism>
<protein>
    <submittedName>
        <fullName evidence="2">Uncharacterized protein</fullName>
    </submittedName>
</protein>
<dbReference type="InterPro" id="IPR055731">
    <property type="entry name" value="Pam3_gp33-like"/>
</dbReference>
<dbReference type="AlphaFoldDB" id="A0A0F9TUU3"/>
<dbReference type="Pfam" id="PF23984">
    <property type="entry name" value="DUF7307"/>
    <property type="match status" value="1"/>
</dbReference>
<feature type="coiled-coil region" evidence="1">
    <location>
        <begin position="12"/>
        <end position="39"/>
    </location>
</feature>
<reference evidence="2" key="1">
    <citation type="journal article" date="2015" name="Nature">
        <title>Complex archaea that bridge the gap between prokaryotes and eukaryotes.</title>
        <authorList>
            <person name="Spang A."/>
            <person name="Saw J.H."/>
            <person name="Jorgensen S.L."/>
            <person name="Zaremba-Niedzwiedzka K."/>
            <person name="Martijn J."/>
            <person name="Lind A.E."/>
            <person name="van Eijk R."/>
            <person name="Schleper C."/>
            <person name="Guy L."/>
            <person name="Ettema T.J."/>
        </authorList>
    </citation>
    <scope>NUCLEOTIDE SEQUENCE</scope>
</reference>
<evidence type="ECO:0000256" key="1">
    <source>
        <dbReference type="SAM" id="Coils"/>
    </source>
</evidence>
<comment type="caution">
    <text evidence="2">The sequence shown here is derived from an EMBL/GenBank/DDBJ whole genome shotgun (WGS) entry which is preliminary data.</text>
</comment>
<sequence>MPIATKTKLKPYVELVKKKALLEQQLAETKARLAKLEPEIVEQFQENGVQRMSCDGYTIHLIRKIWAAAVNGDKKAMYTALSALDDETWSFLVEDNVNANRLAARVRECEDDDDGMPILPAELVDVIKVSEVFKIGAQKG</sequence>
<keyword evidence="1" id="KW-0175">Coiled coil</keyword>
<evidence type="ECO:0000313" key="2">
    <source>
        <dbReference type="EMBL" id="KKN45153.1"/>
    </source>
</evidence>
<dbReference type="EMBL" id="LAZR01001409">
    <property type="protein sequence ID" value="KKN45153.1"/>
    <property type="molecule type" value="Genomic_DNA"/>
</dbReference>
<accession>A0A0F9TUU3</accession>
<proteinExistence type="predicted"/>
<name>A0A0F9TUU3_9ZZZZ</name>